<evidence type="ECO:0000313" key="1">
    <source>
        <dbReference type="EMBL" id="KAF5326884.1"/>
    </source>
</evidence>
<name>A0A8H5BP10_9AGAR</name>
<evidence type="ECO:0000313" key="2">
    <source>
        <dbReference type="Proteomes" id="UP000567179"/>
    </source>
</evidence>
<dbReference type="AlphaFoldDB" id="A0A8H5BP10"/>
<accession>A0A8H5BP10</accession>
<gene>
    <name evidence="1" type="ORF">D9619_004144</name>
</gene>
<sequence>MQRSNSNSTDKDSIKTDDYPFAGFAGDEATAHAHRAAKLISEYLELTPAAKTRLQKFIQKMLYYKSYNLDDLCTATAVVQKLAQVPCFRDFREDMAHGTAISNGTHRLNNADEFPVLLFSGAYSLAESLNSPGVCSDDYASKLVLDTKAFSPQEIANMAKELYRWFDCNLEVSSAELDSVKAVLISN</sequence>
<dbReference type="Proteomes" id="UP000567179">
    <property type="component" value="Unassembled WGS sequence"/>
</dbReference>
<comment type="caution">
    <text evidence="1">The sequence shown here is derived from an EMBL/GenBank/DDBJ whole genome shotgun (WGS) entry which is preliminary data.</text>
</comment>
<reference evidence="1 2" key="1">
    <citation type="journal article" date="2020" name="ISME J.">
        <title>Uncovering the hidden diversity of litter-decomposition mechanisms in mushroom-forming fungi.</title>
        <authorList>
            <person name="Floudas D."/>
            <person name="Bentzer J."/>
            <person name="Ahren D."/>
            <person name="Johansson T."/>
            <person name="Persson P."/>
            <person name="Tunlid A."/>
        </authorList>
    </citation>
    <scope>NUCLEOTIDE SEQUENCE [LARGE SCALE GENOMIC DNA]</scope>
    <source>
        <strain evidence="1 2">CBS 101986</strain>
    </source>
</reference>
<proteinExistence type="predicted"/>
<protein>
    <submittedName>
        <fullName evidence="1">Uncharacterized protein</fullName>
    </submittedName>
</protein>
<dbReference type="EMBL" id="JAACJJ010000014">
    <property type="protein sequence ID" value="KAF5326884.1"/>
    <property type="molecule type" value="Genomic_DNA"/>
</dbReference>
<organism evidence="1 2">
    <name type="scientific">Psilocybe cf. subviscida</name>
    <dbReference type="NCBI Taxonomy" id="2480587"/>
    <lineage>
        <taxon>Eukaryota</taxon>
        <taxon>Fungi</taxon>
        <taxon>Dikarya</taxon>
        <taxon>Basidiomycota</taxon>
        <taxon>Agaricomycotina</taxon>
        <taxon>Agaricomycetes</taxon>
        <taxon>Agaricomycetidae</taxon>
        <taxon>Agaricales</taxon>
        <taxon>Agaricineae</taxon>
        <taxon>Strophariaceae</taxon>
        <taxon>Psilocybe</taxon>
    </lineage>
</organism>
<keyword evidence="2" id="KW-1185">Reference proteome</keyword>